<feature type="compositionally biased region" description="Basic and acidic residues" evidence="1">
    <location>
        <begin position="42"/>
        <end position="63"/>
    </location>
</feature>
<organism evidence="3 4">
    <name type="scientific">Aerococcus christensenii</name>
    <dbReference type="NCBI Taxonomy" id="87541"/>
    <lineage>
        <taxon>Bacteria</taxon>
        <taxon>Bacillati</taxon>
        <taxon>Bacillota</taxon>
        <taxon>Bacilli</taxon>
        <taxon>Lactobacillales</taxon>
        <taxon>Aerococcaceae</taxon>
        <taxon>Aerococcus</taxon>
    </lineage>
</organism>
<dbReference type="EMBL" id="LSCQ01000074">
    <property type="protein sequence ID" value="KXB34515.1"/>
    <property type="molecule type" value="Genomic_DNA"/>
</dbReference>
<accession>A0A0X8F8U1</accession>
<comment type="caution">
    <text evidence="3">The sequence shown here is derived from an EMBL/GenBank/DDBJ whole genome shotgun (WGS) entry which is preliminary data.</text>
</comment>
<dbReference type="PATRIC" id="fig|87541.4.peg.1267"/>
<feature type="chain" id="PRO_5039471695" description="Lipoprotein" evidence="2">
    <location>
        <begin position="22"/>
        <end position="77"/>
    </location>
</feature>
<dbReference type="PROSITE" id="PS51257">
    <property type="entry name" value="PROKAR_LIPOPROTEIN"/>
    <property type="match status" value="1"/>
</dbReference>
<evidence type="ECO:0008006" key="5">
    <source>
        <dbReference type="Google" id="ProtNLM"/>
    </source>
</evidence>
<feature type="region of interest" description="Disordered" evidence="1">
    <location>
        <begin position="23"/>
        <end position="77"/>
    </location>
</feature>
<dbReference type="STRING" id="87541.AWM71_06215"/>
<feature type="signal peptide" evidence="2">
    <location>
        <begin position="1"/>
        <end position="21"/>
    </location>
</feature>
<evidence type="ECO:0000256" key="2">
    <source>
        <dbReference type="SAM" id="SignalP"/>
    </source>
</evidence>
<name>A0A0X8F8U1_9LACT</name>
<keyword evidence="2" id="KW-0732">Signal</keyword>
<feature type="compositionally biased region" description="Basic residues" evidence="1">
    <location>
        <begin position="68"/>
        <end position="77"/>
    </location>
</feature>
<gene>
    <name evidence="3" type="ORF">HMPREF3187_01283</name>
</gene>
<evidence type="ECO:0000313" key="4">
    <source>
        <dbReference type="Proteomes" id="UP000070422"/>
    </source>
</evidence>
<evidence type="ECO:0000256" key="1">
    <source>
        <dbReference type="SAM" id="MobiDB-lite"/>
    </source>
</evidence>
<reference evidence="3 4" key="1">
    <citation type="submission" date="2016-01" db="EMBL/GenBank/DDBJ databases">
        <authorList>
            <person name="Oliw E.H."/>
        </authorList>
    </citation>
    <scope>NUCLEOTIDE SEQUENCE [LARGE SCALE GENOMIC DNA]</scope>
    <source>
        <strain evidence="3 4">KA00635</strain>
    </source>
</reference>
<proteinExistence type="predicted"/>
<sequence length="77" mass="8577">MSYKKLSLLFPLVLFTLAACGQHKQSAAEESKAPVTQPVVEDNGKKSTQEHSPSKKEKKEKTPAKPSKNMHKKTKKN</sequence>
<dbReference type="AlphaFoldDB" id="A0A0X8F8U1"/>
<evidence type="ECO:0000313" key="3">
    <source>
        <dbReference type="EMBL" id="KXB34515.1"/>
    </source>
</evidence>
<dbReference type="RefSeq" id="WP_060777145.1">
    <property type="nucleotide sequence ID" value="NZ_CP014159.1"/>
</dbReference>
<dbReference type="Proteomes" id="UP000070422">
    <property type="component" value="Unassembled WGS sequence"/>
</dbReference>
<dbReference type="KEGG" id="acg:AWM71_06215"/>
<protein>
    <recommendedName>
        <fullName evidence="5">Lipoprotein</fullName>
    </recommendedName>
</protein>